<dbReference type="CDD" id="cd00298">
    <property type="entry name" value="ACD_sHsps_p23-like"/>
    <property type="match status" value="1"/>
</dbReference>
<evidence type="ECO:0000313" key="2">
    <source>
        <dbReference type="EMBL" id="OMO59653.1"/>
    </source>
</evidence>
<dbReference type="Gramene" id="OMO59653">
    <property type="protein sequence ID" value="OMO59653"/>
    <property type="gene ID" value="CCACVL1_24681"/>
</dbReference>
<comment type="caution">
    <text evidence="2">The sequence shown here is derived from an EMBL/GenBank/DDBJ whole genome shotgun (WGS) entry which is preliminary data.</text>
</comment>
<dbReference type="PANTHER" id="PTHR46991:SF11">
    <property type="entry name" value="SMALL HEAT SHOCK PROTEIN HSPF"/>
    <property type="match status" value="1"/>
</dbReference>
<name>A0A1R3GNI8_COCAP</name>
<reference evidence="2 3" key="1">
    <citation type="submission" date="2013-09" db="EMBL/GenBank/DDBJ databases">
        <title>Corchorus capsularis genome sequencing.</title>
        <authorList>
            <person name="Alam M."/>
            <person name="Haque M.S."/>
            <person name="Islam M.S."/>
            <person name="Emdad E.M."/>
            <person name="Islam M.M."/>
            <person name="Ahmed B."/>
            <person name="Halim A."/>
            <person name="Hossen Q.M.M."/>
            <person name="Hossain M.Z."/>
            <person name="Ahmed R."/>
            <person name="Khan M.M."/>
            <person name="Islam R."/>
            <person name="Rashid M.M."/>
            <person name="Khan S.A."/>
            <person name="Rahman M.S."/>
            <person name="Alam M."/>
        </authorList>
    </citation>
    <scope>NUCLEOTIDE SEQUENCE [LARGE SCALE GENOMIC DNA]</scope>
    <source>
        <strain evidence="3">cv. CVL-1</strain>
        <tissue evidence="2">Whole seedling</tissue>
    </source>
</reference>
<proteinExistence type="predicted"/>
<dbReference type="InterPro" id="IPR044656">
    <property type="entry name" value="HSP14.7/HSP23.5/HSP23.6-like"/>
</dbReference>
<accession>A0A1R3GNI8</accession>
<dbReference type="InterPro" id="IPR008978">
    <property type="entry name" value="HSP20-like_chaperone"/>
</dbReference>
<evidence type="ECO:0000256" key="1">
    <source>
        <dbReference type="ARBA" id="ARBA00023016"/>
    </source>
</evidence>
<dbReference type="SUPFAM" id="SSF49764">
    <property type="entry name" value="HSP20-like chaperones"/>
    <property type="match status" value="1"/>
</dbReference>
<dbReference type="AlphaFoldDB" id="A0A1R3GNI8"/>
<dbReference type="PANTHER" id="PTHR46991">
    <property type="entry name" value="23.5 KDA HEAT SHOCK PROTEIN, MITOCHONDRIAL"/>
    <property type="match status" value="1"/>
</dbReference>
<organism evidence="2 3">
    <name type="scientific">Corchorus capsularis</name>
    <name type="common">Jute</name>
    <dbReference type="NCBI Taxonomy" id="210143"/>
    <lineage>
        <taxon>Eukaryota</taxon>
        <taxon>Viridiplantae</taxon>
        <taxon>Streptophyta</taxon>
        <taxon>Embryophyta</taxon>
        <taxon>Tracheophyta</taxon>
        <taxon>Spermatophyta</taxon>
        <taxon>Magnoliopsida</taxon>
        <taxon>eudicotyledons</taxon>
        <taxon>Gunneridae</taxon>
        <taxon>Pentapetalae</taxon>
        <taxon>rosids</taxon>
        <taxon>malvids</taxon>
        <taxon>Malvales</taxon>
        <taxon>Malvaceae</taxon>
        <taxon>Grewioideae</taxon>
        <taxon>Apeibeae</taxon>
        <taxon>Corchorus</taxon>
    </lineage>
</organism>
<dbReference type="Gene3D" id="2.60.40.790">
    <property type="match status" value="1"/>
</dbReference>
<dbReference type="OrthoDB" id="1653398at2759"/>
<protein>
    <submittedName>
        <fullName evidence="2">Heat shock protein 14.7</fullName>
    </submittedName>
</protein>
<sequence>MASLLISLSRPKISVSGLSSLVGSFGHSLLKPKAAPLSFVSRSLYTISGRNQRFEDSDSDSSSDHDISHLLHLLREVLSLRDRMCQVVKEKPIPHELLLEFLRVLGWNLFVKEGNQAPHVWTEDEKNVYSRVEMPGVEQAGSKLWVDPDGHLQFLGVAEQEQEQELDPELGKVDAGRKFKLKNNFFSPLQYDVENIRYVIKNGVMWIVVPKLVPGLHLGMGQRTVTLTSS</sequence>
<keyword evidence="3" id="KW-1185">Reference proteome</keyword>
<gene>
    <name evidence="2" type="ORF">CCACVL1_24681</name>
</gene>
<dbReference type="Proteomes" id="UP000188268">
    <property type="component" value="Unassembled WGS sequence"/>
</dbReference>
<dbReference type="EMBL" id="AWWV01013888">
    <property type="protein sequence ID" value="OMO59653.1"/>
    <property type="molecule type" value="Genomic_DNA"/>
</dbReference>
<keyword evidence="1 2" id="KW-0346">Stress response</keyword>
<evidence type="ECO:0000313" key="3">
    <source>
        <dbReference type="Proteomes" id="UP000188268"/>
    </source>
</evidence>